<keyword evidence="4" id="KW-0808">Transferase</keyword>
<dbReference type="Proteomes" id="UP001449225">
    <property type="component" value="Unassembled WGS sequence"/>
</dbReference>
<keyword evidence="3" id="KW-0597">Phosphoprotein</keyword>
<evidence type="ECO:0000256" key="12">
    <source>
        <dbReference type="SAM" id="Phobius"/>
    </source>
</evidence>
<feature type="domain" description="HAMP" evidence="14">
    <location>
        <begin position="361"/>
        <end position="415"/>
    </location>
</feature>
<keyword evidence="16" id="KW-1185">Reference proteome</keyword>
<dbReference type="SUPFAM" id="SSF103190">
    <property type="entry name" value="Sensory domain-like"/>
    <property type="match status" value="1"/>
</dbReference>
<evidence type="ECO:0000313" key="16">
    <source>
        <dbReference type="Proteomes" id="UP001449225"/>
    </source>
</evidence>
<dbReference type="InterPro" id="IPR003660">
    <property type="entry name" value="HAMP_dom"/>
</dbReference>
<evidence type="ECO:0000256" key="8">
    <source>
        <dbReference type="ARBA" id="ARBA00022840"/>
    </source>
</evidence>
<keyword evidence="8" id="KW-0067">ATP-binding</keyword>
<keyword evidence="11 12" id="KW-0472">Membrane</keyword>
<dbReference type="InterPro" id="IPR000014">
    <property type="entry name" value="PAS"/>
</dbReference>
<evidence type="ECO:0000313" key="15">
    <source>
        <dbReference type="EMBL" id="MEM5534841.1"/>
    </source>
</evidence>
<dbReference type="EMBL" id="JBBMRA010000001">
    <property type="protein sequence ID" value="MEM5534841.1"/>
    <property type="molecule type" value="Genomic_DNA"/>
</dbReference>
<evidence type="ECO:0000256" key="1">
    <source>
        <dbReference type="ARBA" id="ARBA00004651"/>
    </source>
</evidence>
<keyword evidence="9 12" id="KW-1133">Transmembrane helix</keyword>
<sequence length="547" mass="61162">MRLSISKALALGIVSLQVITVCVILASSYLSTEQVLIGHAQQLMRNLSREVIDRSEEFLAPARSAVSLTGRLAHHQVVSSEKPDEMEQYFFDQLILHPHIAGIYYGNLAGEFHFVRRSIEDAAFHIKRVKEDSKGRSVLNRWFGEDHSLIKSETDPNDAYDPRTRPWFKKALMERKQIWTDPYLFFTSNTPGITVASPVFSKGGDVLGVVGVDIDLSSLSDFLGFLELSEHASALILNNNGDVIAHRSNGPLYTEDANTGVRRLMHIDEVKSDAARAAVKSLGKKPGWYVLNTAMNTSFEHDGKTYQTVFTPFSDNWPWLLGIYVPEDDFLTEIKANRKLNILLALAITFVSVIIGVMFARSLSRPILSLQKSVNAVKNGELEVDIDKSGSVFSDIDETTTAFSNMIAFLKDNRTKNQDLKKQLSHQAHFMEAVLAAIDDGVVVCDIDGKLIYSSRVVMRLRGLPEDERLDRFDDVPFKLFAADGKTLLSKAQWPIYRALSEEMITEEDVIIESALGVRKHLLISGKAIFDTNGEKLGAYISMRPYA</sequence>
<name>A0ABU9TN82_9GAMM</name>
<gene>
    <name evidence="15" type="ORF">WNY58_00420</name>
</gene>
<evidence type="ECO:0000256" key="9">
    <source>
        <dbReference type="ARBA" id="ARBA00022989"/>
    </source>
</evidence>
<keyword evidence="2" id="KW-1003">Cell membrane</keyword>
<comment type="subcellular location">
    <subcellularLocation>
        <location evidence="1">Cell membrane</location>
        <topology evidence="1">Multi-pass membrane protein</topology>
    </subcellularLocation>
</comment>
<protein>
    <submittedName>
        <fullName evidence="15">Cache domain-containing protein</fullName>
    </submittedName>
</protein>
<keyword evidence="6" id="KW-0547">Nucleotide-binding</keyword>
<dbReference type="CDD" id="cd00130">
    <property type="entry name" value="PAS"/>
    <property type="match status" value="1"/>
</dbReference>
<dbReference type="CDD" id="cd12913">
    <property type="entry name" value="PDC1_MCP_like"/>
    <property type="match status" value="1"/>
</dbReference>
<dbReference type="RefSeq" id="WP_339892608.1">
    <property type="nucleotide sequence ID" value="NZ_CAXBCE010000065.1"/>
</dbReference>
<keyword evidence="5 12" id="KW-0812">Transmembrane</keyword>
<dbReference type="PROSITE" id="PS50885">
    <property type="entry name" value="HAMP"/>
    <property type="match status" value="1"/>
</dbReference>
<evidence type="ECO:0000256" key="6">
    <source>
        <dbReference type="ARBA" id="ARBA00022741"/>
    </source>
</evidence>
<comment type="caution">
    <text evidence="15">The sequence shown here is derived from an EMBL/GenBank/DDBJ whole genome shotgun (WGS) entry which is preliminary data.</text>
</comment>
<dbReference type="Pfam" id="PF02743">
    <property type="entry name" value="dCache_1"/>
    <property type="match status" value="1"/>
</dbReference>
<evidence type="ECO:0000256" key="4">
    <source>
        <dbReference type="ARBA" id="ARBA00022679"/>
    </source>
</evidence>
<evidence type="ECO:0000256" key="2">
    <source>
        <dbReference type="ARBA" id="ARBA00022475"/>
    </source>
</evidence>
<dbReference type="InterPro" id="IPR033479">
    <property type="entry name" value="dCache_1"/>
</dbReference>
<dbReference type="Gene3D" id="6.10.340.10">
    <property type="match status" value="1"/>
</dbReference>
<dbReference type="Gene3D" id="3.30.450.20">
    <property type="entry name" value="PAS domain"/>
    <property type="match status" value="2"/>
</dbReference>
<evidence type="ECO:0000256" key="5">
    <source>
        <dbReference type="ARBA" id="ARBA00022692"/>
    </source>
</evidence>
<feature type="transmembrane region" description="Helical" evidence="12">
    <location>
        <begin position="340"/>
        <end position="360"/>
    </location>
</feature>
<evidence type="ECO:0000259" key="13">
    <source>
        <dbReference type="PROSITE" id="PS50112"/>
    </source>
</evidence>
<dbReference type="InterPro" id="IPR029151">
    <property type="entry name" value="Sensor-like_sf"/>
</dbReference>
<evidence type="ECO:0000256" key="11">
    <source>
        <dbReference type="ARBA" id="ARBA00023136"/>
    </source>
</evidence>
<keyword evidence="10" id="KW-0902">Two-component regulatory system</keyword>
<dbReference type="InterPro" id="IPR035965">
    <property type="entry name" value="PAS-like_dom_sf"/>
</dbReference>
<organism evidence="15 16">
    <name type="scientific">Neptuniibacter pectenicola</name>
    <dbReference type="NCBI Taxonomy" id="1806669"/>
    <lineage>
        <taxon>Bacteria</taxon>
        <taxon>Pseudomonadati</taxon>
        <taxon>Pseudomonadota</taxon>
        <taxon>Gammaproteobacteria</taxon>
        <taxon>Oceanospirillales</taxon>
        <taxon>Oceanospirillaceae</taxon>
        <taxon>Neptuniibacter</taxon>
    </lineage>
</organism>
<dbReference type="SUPFAM" id="SSF55785">
    <property type="entry name" value="PYP-like sensor domain (PAS domain)"/>
    <property type="match status" value="1"/>
</dbReference>
<evidence type="ECO:0000256" key="10">
    <source>
        <dbReference type="ARBA" id="ARBA00023012"/>
    </source>
</evidence>
<feature type="domain" description="PAS" evidence="13">
    <location>
        <begin position="427"/>
        <end position="503"/>
    </location>
</feature>
<keyword evidence="7" id="KW-0418">Kinase</keyword>
<dbReference type="SMART" id="SM00091">
    <property type="entry name" value="PAS"/>
    <property type="match status" value="1"/>
</dbReference>
<proteinExistence type="predicted"/>
<evidence type="ECO:0000259" key="14">
    <source>
        <dbReference type="PROSITE" id="PS50885"/>
    </source>
</evidence>
<evidence type="ECO:0000256" key="3">
    <source>
        <dbReference type="ARBA" id="ARBA00022553"/>
    </source>
</evidence>
<evidence type="ECO:0000256" key="7">
    <source>
        <dbReference type="ARBA" id="ARBA00022777"/>
    </source>
</evidence>
<accession>A0ABU9TN82</accession>
<reference evidence="15 16" key="1">
    <citation type="submission" date="2024-03" db="EMBL/GenBank/DDBJ databases">
        <title>Community enrichment and isolation of bacterial strains for fucoidan degradation.</title>
        <authorList>
            <person name="Sichert A."/>
        </authorList>
    </citation>
    <scope>NUCLEOTIDE SEQUENCE [LARGE SCALE GENOMIC DNA]</scope>
    <source>
        <strain evidence="15 16">AS76</strain>
    </source>
</reference>
<dbReference type="PROSITE" id="PS50112">
    <property type="entry name" value="PAS"/>
    <property type="match status" value="1"/>
</dbReference>